<gene>
    <name evidence="2" type="ORF">Lalb_Chr11g0071801</name>
</gene>
<evidence type="ECO:0000313" key="2">
    <source>
        <dbReference type="EMBL" id="KAE9604433.1"/>
    </source>
</evidence>
<dbReference type="EMBL" id="WOCE01000011">
    <property type="protein sequence ID" value="KAE9604433.1"/>
    <property type="molecule type" value="Genomic_DNA"/>
</dbReference>
<proteinExistence type="predicted"/>
<evidence type="ECO:0000313" key="3">
    <source>
        <dbReference type="Proteomes" id="UP000447434"/>
    </source>
</evidence>
<name>A0A6A4PSB4_LUPAL</name>
<dbReference type="Proteomes" id="UP000447434">
    <property type="component" value="Chromosome 11"/>
</dbReference>
<keyword evidence="1" id="KW-1133">Transmembrane helix</keyword>
<accession>A0A6A4PSB4</accession>
<feature type="transmembrane region" description="Helical" evidence="1">
    <location>
        <begin position="31"/>
        <end position="55"/>
    </location>
</feature>
<keyword evidence="1" id="KW-0472">Membrane</keyword>
<keyword evidence="3" id="KW-1185">Reference proteome</keyword>
<dbReference type="AlphaFoldDB" id="A0A6A4PSB4"/>
<evidence type="ECO:0000256" key="1">
    <source>
        <dbReference type="SAM" id="Phobius"/>
    </source>
</evidence>
<keyword evidence="1" id="KW-0812">Transmembrane</keyword>
<sequence>MQGFFLSIKTLWYDELIQGRKTWRYRAKKRILLIFIRNYIKIILMLIILISYFLFF</sequence>
<reference evidence="3" key="1">
    <citation type="journal article" date="2020" name="Nat. Commun.">
        <title>Genome sequence of the cluster root forming white lupin.</title>
        <authorList>
            <person name="Hufnagel B."/>
            <person name="Marques A."/>
            <person name="Soriano A."/>
            <person name="Marques L."/>
            <person name="Divol F."/>
            <person name="Doumas P."/>
            <person name="Sallet E."/>
            <person name="Mancinotti D."/>
            <person name="Carrere S."/>
            <person name="Marande W."/>
            <person name="Arribat S."/>
            <person name="Keller J."/>
            <person name="Huneau C."/>
            <person name="Blein T."/>
            <person name="Aime D."/>
            <person name="Laguerre M."/>
            <person name="Taylor J."/>
            <person name="Schubert V."/>
            <person name="Nelson M."/>
            <person name="Geu-Flores F."/>
            <person name="Crespi M."/>
            <person name="Gallardo-Guerrero K."/>
            <person name="Delaux P.-M."/>
            <person name="Salse J."/>
            <person name="Berges H."/>
            <person name="Guyot R."/>
            <person name="Gouzy J."/>
            <person name="Peret B."/>
        </authorList>
    </citation>
    <scope>NUCLEOTIDE SEQUENCE [LARGE SCALE GENOMIC DNA]</scope>
    <source>
        <strain evidence="3">cv. Amiga</strain>
    </source>
</reference>
<protein>
    <submittedName>
        <fullName evidence="2">Uncharacterized protein</fullName>
    </submittedName>
</protein>
<comment type="caution">
    <text evidence="2">The sequence shown here is derived from an EMBL/GenBank/DDBJ whole genome shotgun (WGS) entry which is preliminary data.</text>
</comment>
<organism evidence="2 3">
    <name type="scientific">Lupinus albus</name>
    <name type="common">White lupine</name>
    <name type="synonym">Lupinus termis</name>
    <dbReference type="NCBI Taxonomy" id="3870"/>
    <lineage>
        <taxon>Eukaryota</taxon>
        <taxon>Viridiplantae</taxon>
        <taxon>Streptophyta</taxon>
        <taxon>Embryophyta</taxon>
        <taxon>Tracheophyta</taxon>
        <taxon>Spermatophyta</taxon>
        <taxon>Magnoliopsida</taxon>
        <taxon>eudicotyledons</taxon>
        <taxon>Gunneridae</taxon>
        <taxon>Pentapetalae</taxon>
        <taxon>rosids</taxon>
        <taxon>fabids</taxon>
        <taxon>Fabales</taxon>
        <taxon>Fabaceae</taxon>
        <taxon>Papilionoideae</taxon>
        <taxon>50 kb inversion clade</taxon>
        <taxon>genistoids sensu lato</taxon>
        <taxon>core genistoids</taxon>
        <taxon>Genisteae</taxon>
        <taxon>Lupinus</taxon>
    </lineage>
</organism>